<dbReference type="InterPro" id="IPR039424">
    <property type="entry name" value="SBP_5"/>
</dbReference>
<comment type="caution">
    <text evidence="3">The sequence shown here is derived from an EMBL/GenBank/DDBJ whole genome shotgun (WGS) entry which is preliminary data.</text>
</comment>
<organism evidence="3 4">
    <name type="scientific">Listeria riparia FSL S10-1204</name>
    <dbReference type="NCBI Taxonomy" id="1265816"/>
    <lineage>
        <taxon>Bacteria</taxon>
        <taxon>Bacillati</taxon>
        <taxon>Bacillota</taxon>
        <taxon>Bacilli</taxon>
        <taxon>Bacillales</taxon>
        <taxon>Listeriaceae</taxon>
        <taxon>Listeria</taxon>
    </lineage>
</organism>
<dbReference type="Gene3D" id="3.40.190.10">
    <property type="entry name" value="Periplasmic binding protein-like II"/>
    <property type="match status" value="1"/>
</dbReference>
<evidence type="ECO:0000313" key="3">
    <source>
        <dbReference type="EMBL" id="EUJ44467.1"/>
    </source>
</evidence>
<keyword evidence="4" id="KW-1185">Reference proteome</keyword>
<dbReference type="PROSITE" id="PS51257">
    <property type="entry name" value="PROKAR_LIPOPROTEIN"/>
    <property type="match status" value="1"/>
</dbReference>
<sequence>MKKGLLFIFTLTMVLVLAACGGSGSSSDKASGSKDNNSIIIGVPGDPEVVNPLYSSDRVSLTIQQALYAPLFWEYDGKPALADKLDISSDNLTYTVTLKDGLTWHDGKPLTADDVVFSVNSIIE</sequence>
<gene>
    <name evidence="3" type="ORF">PRIP_09862</name>
</gene>
<dbReference type="EMBL" id="AODL01000012">
    <property type="protein sequence ID" value="EUJ44467.1"/>
    <property type="molecule type" value="Genomic_DNA"/>
</dbReference>
<evidence type="ECO:0000259" key="2">
    <source>
        <dbReference type="Pfam" id="PF00496"/>
    </source>
</evidence>
<name>W7D5H7_9LIST</name>
<dbReference type="PATRIC" id="fig|1265816.5.peg.1953"/>
<dbReference type="PANTHER" id="PTHR30290">
    <property type="entry name" value="PERIPLASMIC BINDING COMPONENT OF ABC TRANSPORTER"/>
    <property type="match status" value="1"/>
</dbReference>
<dbReference type="PANTHER" id="PTHR30290:SF59">
    <property type="entry name" value="OLIGOPEPTIDE ABC TRANSPORTER,SUBSTRATE-BINDING PROTEIN"/>
    <property type="match status" value="1"/>
</dbReference>
<feature type="signal peptide" evidence="1">
    <location>
        <begin position="1"/>
        <end position="18"/>
    </location>
</feature>
<feature type="chain" id="PRO_5038849466" evidence="1">
    <location>
        <begin position="19"/>
        <end position="124"/>
    </location>
</feature>
<dbReference type="GO" id="GO:1904680">
    <property type="term" value="F:peptide transmembrane transporter activity"/>
    <property type="evidence" value="ECO:0007669"/>
    <property type="project" value="TreeGrafter"/>
</dbReference>
<keyword evidence="1" id="KW-0732">Signal</keyword>
<protein>
    <submittedName>
        <fullName evidence="3">Oligopeptide ABC transporter substrate-binding protein</fullName>
    </submittedName>
</protein>
<dbReference type="SUPFAM" id="SSF53850">
    <property type="entry name" value="Periplasmic binding protein-like II"/>
    <property type="match status" value="1"/>
</dbReference>
<evidence type="ECO:0000256" key="1">
    <source>
        <dbReference type="SAM" id="SignalP"/>
    </source>
</evidence>
<feature type="domain" description="Solute-binding protein family 5" evidence="2">
    <location>
        <begin position="78"/>
        <end position="123"/>
    </location>
</feature>
<dbReference type="AlphaFoldDB" id="W7D5H7"/>
<proteinExistence type="predicted"/>
<dbReference type="Proteomes" id="UP000019248">
    <property type="component" value="Unassembled WGS sequence"/>
</dbReference>
<dbReference type="GO" id="GO:0015833">
    <property type="term" value="P:peptide transport"/>
    <property type="evidence" value="ECO:0007669"/>
    <property type="project" value="TreeGrafter"/>
</dbReference>
<dbReference type="Pfam" id="PF00496">
    <property type="entry name" value="SBP_bac_5"/>
    <property type="match status" value="1"/>
</dbReference>
<dbReference type="Gene3D" id="3.90.76.10">
    <property type="entry name" value="Dipeptide-binding Protein, Domain 1"/>
    <property type="match status" value="1"/>
</dbReference>
<accession>W7D5H7</accession>
<dbReference type="InterPro" id="IPR000914">
    <property type="entry name" value="SBP_5_dom"/>
</dbReference>
<evidence type="ECO:0000313" key="4">
    <source>
        <dbReference type="Proteomes" id="UP000019248"/>
    </source>
</evidence>
<reference evidence="3 4" key="1">
    <citation type="journal article" date="2014" name="Int. J. Syst. Evol. Microbiol.">
        <title>Listeria floridensis sp. nov., Listeria aquatica sp. nov., Listeria cornellensis sp. nov., Listeria riparia sp. nov. and Listeria grandensis sp. nov., from agricultural and natural environments.</title>
        <authorList>
            <person name="den Bakker H.C."/>
            <person name="Warchocki S."/>
            <person name="Wright E.M."/>
            <person name="Allred A.F."/>
            <person name="Ahlstrom C."/>
            <person name="Manuel C.S."/>
            <person name="Stasiewicz M.J."/>
            <person name="Burrell A."/>
            <person name="Roof S."/>
            <person name="Strawn L."/>
            <person name="Fortes E.D."/>
            <person name="Nightingale K.K."/>
            <person name="Kephart D."/>
            <person name="Wiedmann M."/>
        </authorList>
    </citation>
    <scope>NUCLEOTIDE SEQUENCE [LARGE SCALE GENOMIC DNA]</scope>
    <source>
        <strain evidence="3 4">FSL S10-1204</strain>
    </source>
</reference>